<proteinExistence type="predicted"/>
<evidence type="ECO:0000313" key="1">
    <source>
        <dbReference type="EMBL" id="KAK3908535.1"/>
    </source>
</evidence>
<sequence>MHSSTSASASRVTAATFPVELVHDPVSETTRNAVTSSMSPPELFPGMMYGVKDEFSKDSLSDVLCKLISSVILQRGTLSCNHSTNKSCSACIEGIAQECSQLISSCMSYGSPSFVLPPRIPSALSEAPSQCQAASYDITITDHDLKPDSPTSKFVDSCRLGKRKAHCPTFSKNVPPEYALRMRGCECPLCGDLFKGIECSAVLIKHVKERHRKFATAKYLRKVSEAVTADRIIGEGMWYCLCQRCRSH</sequence>
<evidence type="ECO:0000313" key="2">
    <source>
        <dbReference type="Proteomes" id="UP001219518"/>
    </source>
</evidence>
<reference evidence="1" key="1">
    <citation type="submission" date="2021-07" db="EMBL/GenBank/DDBJ databases">
        <authorList>
            <person name="Catto M.A."/>
            <person name="Jacobson A."/>
            <person name="Kennedy G."/>
            <person name="Labadie P."/>
            <person name="Hunt B.G."/>
            <person name="Srinivasan R."/>
        </authorList>
    </citation>
    <scope>NUCLEOTIDE SEQUENCE</scope>
    <source>
        <strain evidence="1">PL_HMW_Pooled</strain>
        <tissue evidence="1">Head</tissue>
    </source>
</reference>
<reference evidence="1" key="2">
    <citation type="journal article" date="2023" name="BMC Genomics">
        <title>Pest status, molecular evolution, and epigenetic factors derived from the genome assembly of Frankliniella fusca, a thysanopteran phytovirus vector.</title>
        <authorList>
            <person name="Catto M.A."/>
            <person name="Labadie P.E."/>
            <person name="Jacobson A.L."/>
            <person name="Kennedy G.G."/>
            <person name="Srinivasan R."/>
            <person name="Hunt B.G."/>
        </authorList>
    </citation>
    <scope>NUCLEOTIDE SEQUENCE</scope>
    <source>
        <strain evidence="1">PL_HMW_Pooled</strain>
    </source>
</reference>
<protein>
    <submittedName>
        <fullName evidence="1">NADH-ubiquinone oxidoreductase chain 5</fullName>
    </submittedName>
</protein>
<keyword evidence="2" id="KW-1185">Reference proteome</keyword>
<comment type="caution">
    <text evidence="1">The sequence shown here is derived from an EMBL/GenBank/DDBJ whole genome shotgun (WGS) entry which is preliminary data.</text>
</comment>
<organism evidence="1 2">
    <name type="scientific">Frankliniella fusca</name>
    <dbReference type="NCBI Taxonomy" id="407009"/>
    <lineage>
        <taxon>Eukaryota</taxon>
        <taxon>Metazoa</taxon>
        <taxon>Ecdysozoa</taxon>
        <taxon>Arthropoda</taxon>
        <taxon>Hexapoda</taxon>
        <taxon>Insecta</taxon>
        <taxon>Pterygota</taxon>
        <taxon>Neoptera</taxon>
        <taxon>Paraneoptera</taxon>
        <taxon>Thysanoptera</taxon>
        <taxon>Terebrantia</taxon>
        <taxon>Thripoidea</taxon>
        <taxon>Thripidae</taxon>
        <taxon>Frankliniella</taxon>
    </lineage>
</organism>
<name>A0AAE1GVC3_9NEOP</name>
<accession>A0AAE1GVC3</accession>
<dbReference type="Proteomes" id="UP001219518">
    <property type="component" value="Unassembled WGS sequence"/>
</dbReference>
<dbReference type="EMBL" id="JAHWGI010000064">
    <property type="protein sequence ID" value="KAK3908535.1"/>
    <property type="molecule type" value="Genomic_DNA"/>
</dbReference>
<dbReference type="AlphaFoldDB" id="A0AAE1GVC3"/>
<gene>
    <name evidence="1" type="ORF">KUF71_003347</name>
</gene>